<evidence type="ECO:0000256" key="5">
    <source>
        <dbReference type="ARBA" id="ARBA00022842"/>
    </source>
</evidence>
<dbReference type="PROSITE" id="PS51462">
    <property type="entry name" value="NUDIX"/>
    <property type="match status" value="1"/>
</dbReference>
<evidence type="ECO:0000259" key="7">
    <source>
        <dbReference type="PROSITE" id="PS51462"/>
    </source>
</evidence>
<dbReference type="AlphaFoldDB" id="A0A4Y7X979"/>
<dbReference type="STRING" id="1120977.GCA_000619845_01347"/>
<keyword evidence="3" id="KW-0479">Metal-binding</keyword>
<evidence type="ECO:0000256" key="1">
    <source>
        <dbReference type="ARBA" id="ARBA00001946"/>
    </source>
</evidence>
<dbReference type="Pfam" id="PF00293">
    <property type="entry name" value="NUDIX"/>
    <property type="match status" value="1"/>
</dbReference>
<gene>
    <name evidence="8" type="primary">nudC</name>
    <name evidence="8" type="ORF">E2B99_13310</name>
</gene>
<dbReference type="PROSITE" id="PS00893">
    <property type="entry name" value="NUDIX_BOX"/>
    <property type="match status" value="1"/>
</dbReference>
<name>A0A4Y7X979_9GAMM</name>
<keyword evidence="9" id="KW-1185">Reference proteome</keyword>
<dbReference type="EMBL" id="SNTY01000076">
    <property type="protein sequence ID" value="TEU23901.1"/>
    <property type="molecule type" value="Genomic_DNA"/>
</dbReference>
<protein>
    <recommendedName>
        <fullName evidence="2">NAD(+) diphosphatase</fullName>
        <ecNumber evidence="2">3.6.1.22</ecNumber>
    </recommendedName>
</protein>
<dbReference type="NCBIfam" id="NF001299">
    <property type="entry name" value="PRK00241.1"/>
    <property type="match status" value="1"/>
</dbReference>
<keyword evidence="5" id="KW-0460">Magnesium</keyword>
<proteinExistence type="predicted"/>
<evidence type="ECO:0000256" key="4">
    <source>
        <dbReference type="ARBA" id="ARBA00022801"/>
    </source>
</evidence>
<dbReference type="Gene3D" id="3.90.79.10">
    <property type="entry name" value="Nucleoside Triphosphate Pyrophosphohydrolase"/>
    <property type="match status" value="1"/>
</dbReference>
<organism evidence="8 9">
    <name type="scientific">Alkanindiges illinoisensis</name>
    <dbReference type="NCBI Taxonomy" id="197183"/>
    <lineage>
        <taxon>Bacteria</taxon>
        <taxon>Pseudomonadati</taxon>
        <taxon>Pseudomonadota</taxon>
        <taxon>Gammaproteobacteria</taxon>
        <taxon>Moraxellales</taxon>
        <taxon>Moraxellaceae</taxon>
        <taxon>Alkanindiges</taxon>
    </lineage>
</organism>
<dbReference type="PANTHER" id="PTHR11383">
    <property type="entry name" value="NUCLEOSIDE DIPHOSPHATE-LINKED MOIETY X MOTIF 13"/>
    <property type="match status" value="1"/>
</dbReference>
<feature type="domain" description="Nudix hydrolase" evidence="7">
    <location>
        <begin position="148"/>
        <end position="271"/>
    </location>
</feature>
<keyword evidence="6" id="KW-0520">NAD</keyword>
<dbReference type="PANTHER" id="PTHR11383:SF3">
    <property type="entry name" value="NAD(P)H PYROPHOSPHATASE NUDT13, MITOCHONDRIAL"/>
    <property type="match status" value="1"/>
</dbReference>
<dbReference type="Pfam" id="PF09297">
    <property type="entry name" value="Zn_ribbon_NUD"/>
    <property type="match status" value="1"/>
</dbReference>
<evidence type="ECO:0000256" key="3">
    <source>
        <dbReference type="ARBA" id="ARBA00022723"/>
    </source>
</evidence>
<dbReference type="GO" id="GO:0016787">
    <property type="term" value="F:hydrolase activity"/>
    <property type="evidence" value="ECO:0007669"/>
    <property type="project" value="UniProtKB-KW"/>
</dbReference>
<dbReference type="InterPro" id="IPR015376">
    <property type="entry name" value="Znr_NADH_PPase"/>
</dbReference>
<comment type="cofactor">
    <cofactor evidence="1">
        <name>Mg(2+)</name>
        <dbReference type="ChEBI" id="CHEBI:18420"/>
    </cofactor>
</comment>
<evidence type="ECO:0000313" key="8">
    <source>
        <dbReference type="EMBL" id="TEU23901.1"/>
    </source>
</evidence>
<evidence type="ECO:0000256" key="2">
    <source>
        <dbReference type="ARBA" id="ARBA00012381"/>
    </source>
</evidence>
<dbReference type="SUPFAM" id="SSF55811">
    <property type="entry name" value="Nudix"/>
    <property type="match status" value="1"/>
</dbReference>
<dbReference type="InterPro" id="IPR000086">
    <property type="entry name" value="NUDIX_hydrolase_dom"/>
</dbReference>
<dbReference type="OrthoDB" id="9791656at2"/>
<keyword evidence="4 8" id="KW-0378">Hydrolase</keyword>
<dbReference type="GO" id="GO:0046872">
    <property type="term" value="F:metal ion binding"/>
    <property type="evidence" value="ECO:0007669"/>
    <property type="project" value="UniProtKB-KW"/>
</dbReference>
<dbReference type="InterPro" id="IPR049734">
    <property type="entry name" value="NudC-like_C"/>
</dbReference>
<accession>A0A4Y7X979</accession>
<evidence type="ECO:0000313" key="9">
    <source>
        <dbReference type="Proteomes" id="UP000297834"/>
    </source>
</evidence>
<dbReference type="InterPro" id="IPR020084">
    <property type="entry name" value="NUDIX_hydrolase_CS"/>
</dbReference>
<comment type="caution">
    <text evidence="8">The sequence shown here is derived from an EMBL/GenBank/DDBJ whole genome shotgun (WGS) entry which is preliminary data.</text>
</comment>
<sequence length="278" mass="31031">MQSTILPDNLTAAGHASEQTASAHGLPTVIAYILKDHALLVNEQLELPRLPAHPEDIVVSVEPEQNGQRVVARPTFHENEIPAGYQFVPVRQLVSHWTVAQFEQTSRAMQLLEWKRNHQFCSRCGHKAVAHAKEHCMTCTACGYSQYPRINPCVIIAITKGKQILLARSAQRHTSMYGLIAGFVEVGETLEQAVARETLEEVGIQLKNIQYMASQPWPFPSNLMLAFKAEYADGELLLQDEEIAEAAFFDFNQLPTIPPKGSIAYWMIEQVTQQASAL</sequence>
<dbReference type="RefSeq" id="WP_134245645.1">
    <property type="nucleotide sequence ID" value="NZ_SNTY01000076.1"/>
</dbReference>
<dbReference type="InterPro" id="IPR015797">
    <property type="entry name" value="NUDIX_hydrolase-like_dom_sf"/>
</dbReference>
<reference evidence="8 9" key="1">
    <citation type="submission" date="2019-03" db="EMBL/GenBank/DDBJ databases">
        <title>Alkanindiges illinoisensis: a potential pathogenic isolated from ascites of a gastric cancer patient with abdominal metastasis.</title>
        <authorList>
            <person name="Hu X."/>
            <person name="Yang B."/>
            <person name="Yan X."/>
            <person name="Lin L."/>
            <person name="Zhao H."/>
            <person name="Zhou F."/>
            <person name="Su B."/>
            <person name="Chen J."/>
            <person name="Rui Y."/>
            <person name="Wang Q."/>
            <person name="Zheng L."/>
        </authorList>
    </citation>
    <scope>NUCLEOTIDE SEQUENCE [LARGE SCALE GENOMIC DNA]</scope>
    <source>
        <strain evidence="8 9">NFYY 23406</strain>
    </source>
</reference>
<evidence type="ECO:0000256" key="6">
    <source>
        <dbReference type="ARBA" id="ARBA00023027"/>
    </source>
</evidence>
<dbReference type="CDD" id="cd03429">
    <property type="entry name" value="NUDIX_NADH_pyrophosphatase_Nudt13"/>
    <property type="match status" value="1"/>
</dbReference>
<dbReference type="Proteomes" id="UP000297834">
    <property type="component" value="Unassembled WGS sequence"/>
</dbReference>
<dbReference type="Gene3D" id="3.90.79.20">
    <property type="match status" value="1"/>
</dbReference>
<dbReference type="EC" id="3.6.1.22" evidence="2"/>